<accession>A0A8C4Q2A4</accession>
<dbReference type="SMART" id="SM00913">
    <property type="entry name" value="IBN_N"/>
    <property type="match status" value="1"/>
</dbReference>
<dbReference type="InterPro" id="IPR016024">
    <property type="entry name" value="ARM-type_fold"/>
</dbReference>
<dbReference type="InterPro" id="IPR001494">
    <property type="entry name" value="Importin-beta_N"/>
</dbReference>
<dbReference type="GeneTree" id="ENSGT00390000008224"/>
<evidence type="ECO:0000313" key="6">
    <source>
        <dbReference type="Ensembl" id="ENSEBUP00000008930.1"/>
    </source>
</evidence>
<evidence type="ECO:0000256" key="4">
    <source>
        <dbReference type="ARBA" id="ARBA00023242"/>
    </source>
</evidence>
<sequence length="798" mass="87280">MAVERGLREALLDALSAILSPAQEVRAAGEQRLKVLEVTEEFGVHLAELTMDPQGALAIRQLASVILKQYVETHWCAQSEKFRPPETTEAAKAAIRQLIPAGLRESLSKVRSSVAYAVSAVAHWDWPDAWPQLFGLLMDLLTGGDVDGVHGALRVLTEFTREVTDTQMPYVAPVILPEMYRIFTMAEVYGIRTRARAVEIFTTCANLIHAMEEMEKGAARELLLPILTQFSQAFLQALQLPDGSTSDSGLKMEVLKAVTALLKNFPKLMASCTQQLLPVVWSTLTQSAFYVASEILSYVEEADDPVDSDGEVLGFENLVFSIFEFVHALLESPRFRGTLRKALPDLIYYIIVYAQITEEQIKAWTANPDQFVEDEDDDTFSYSVRISALDLLLAVGSEFPNESAVALAAAATRHLQEAEQAKTRGDTGWWKVHEACMLALGSMKGSLLDAVRSGKAQFELDPFFSGVVLSALNTPALPFLLGRALWAASRFTGVMSSELVQRFLEATVAGLHSSQPPSVRISAVRAIWGYCDQLKQAGAADVLRPFLSPVLEGLLELASGTTAETLALTLEALAIVCSVDPEFTASVESRVCPLTIALLLKYSNDPVVASLAEDIFKELSHVEACQAALHARLVPTLMSIMHAAADKVPQGLCSMALDILCTVVRNTKPPLSELLLCEAFPAVAHCTLQVSGLCFLPSLLQTPSPHSVHDLSPPPTLSMICHPPLFSQESLLTFTLSFLFFPTFGTNFHTFFNPTLPSRSSKQLFTTTSYLPPSKTIIFSTPINPPKTHLLQIPCLPY</sequence>
<dbReference type="GO" id="GO:0031267">
    <property type="term" value="F:small GTPase binding"/>
    <property type="evidence" value="ECO:0007669"/>
    <property type="project" value="InterPro"/>
</dbReference>
<dbReference type="OMA" id="LMSIMHA"/>
<dbReference type="Proteomes" id="UP000694388">
    <property type="component" value="Unplaced"/>
</dbReference>
<keyword evidence="3" id="KW-0653">Protein transport</keyword>
<keyword evidence="7" id="KW-1185">Reference proteome</keyword>
<dbReference type="GO" id="GO:0005635">
    <property type="term" value="C:nuclear envelope"/>
    <property type="evidence" value="ECO:0007669"/>
    <property type="project" value="TreeGrafter"/>
</dbReference>
<name>A0A8C4Q2A4_EPTBU</name>
<reference evidence="6" key="1">
    <citation type="submission" date="2025-08" db="UniProtKB">
        <authorList>
            <consortium name="Ensembl"/>
        </authorList>
    </citation>
    <scope>IDENTIFICATION</scope>
</reference>
<reference evidence="6" key="2">
    <citation type="submission" date="2025-09" db="UniProtKB">
        <authorList>
            <consortium name="Ensembl"/>
        </authorList>
    </citation>
    <scope>IDENTIFICATION</scope>
</reference>
<dbReference type="Pfam" id="PF03810">
    <property type="entry name" value="IBN_N"/>
    <property type="match status" value="1"/>
</dbReference>
<dbReference type="AlphaFoldDB" id="A0A8C4Q2A4"/>
<evidence type="ECO:0000256" key="3">
    <source>
        <dbReference type="ARBA" id="ARBA00022927"/>
    </source>
</evidence>
<keyword evidence="2" id="KW-0813">Transport</keyword>
<comment type="subcellular location">
    <subcellularLocation>
        <location evidence="1">Nucleus</location>
    </subcellularLocation>
</comment>
<dbReference type="Pfam" id="PF25018">
    <property type="entry name" value="HEAT_IPO9_c"/>
    <property type="match status" value="1"/>
</dbReference>
<evidence type="ECO:0000313" key="7">
    <source>
        <dbReference type="Proteomes" id="UP000694388"/>
    </source>
</evidence>
<dbReference type="SUPFAM" id="SSF48371">
    <property type="entry name" value="ARM repeat"/>
    <property type="match status" value="1"/>
</dbReference>
<dbReference type="InterPro" id="IPR056840">
    <property type="entry name" value="HEAT_IPO9_central"/>
</dbReference>
<dbReference type="Ensembl" id="ENSEBUT00000009444.1">
    <property type="protein sequence ID" value="ENSEBUP00000008930.1"/>
    <property type="gene ID" value="ENSEBUG00000005745.1"/>
</dbReference>
<evidence type="ECO:0000256" key="1">
    <source>
        <dbReference type="ARBA" id="ARBA00004123"/>
    </source>
</evidence>
<dbReference type="GO" id="GO:0006606">
    <property type="term" value="P:protein import into nucleus"/>
    <property type="evidence" value="ECO:0007669"/>
    <property type="project" value="TreeGrafter"/>
</dbReference>
<proteinExistence type="predicted"/>
<organism evidence="6 7">
    <name type="scientific">Eptatretus burgeri</name>
    <name type="common">Inshore hagfish</name>
    <dbReference type="NCBI Taxonomy" id="7764"/>
    <lineage>
        <taxon>Eukaryota</taxon>
        <taxon>Metazoa</taxon>
        <taxon>Chordata</taxon>
        <taxon>Craniata</taxon>
        <taxon>Vertebrata</taxon>
        <taxon>Cyclostomata</taxon>
        <taxon>Myxini</taxon>
        <taxon>Myxiniformes</taxon>
        <taxon>Myxinidae</taxon>
        <taxon>Eptatretinae</taxon>
        <taxon>Eptatretus</taxon>
    </lineage>
</organism>
<dbReference type="PANTHER" id="PTHR10997:SF9">
    <property type="entry name" value="IMPORTIN-9"/>
    <property type="match status" value="1"/>
</dbReference>
<evidence type="ECO:0000259" key="5">
    <source>
        <dbReference type="PROSITE" id="PS50166"/>
    </source>
</evidence>
<dbReference type="PROSITE" id="PS50166">
    <property type="entry name" value="IMPORTIN_B_NT"/>
    <property type="match status" value="1"/>
</dbReference>
<protein>
    <submittedName>
        <fullName evidence="6">Importin 9</fullName>
    </submittedName>
</protein>
<evidence type="ECO:0000256" key="2">
    <source>
        <dbReference type="ARBA" id="ARBA00022448"/>
    </source>
</evidence>
<feature type="domain" description="Importin N-terminal" evidence="5">
    <location>
        <begin position="29"/>
        <end position="105"/>
    </location>
</feature>
<keyword evidence="4" id="KW-0539">Nucleus</keyword>
<dbReference type="InterPro" id="IPR011989">
    <property type="entry name" value="ARM-like"/>
</dbReference>
<dbReference type="Gene3D" id="1.25.10.10">
    <property type="entry name" value="Leucine-rich Repeat Variant"/>
    <property type="match status" value="1"/>
</dbReference>
<dbReference type="PANTHER" id="PTHR10997">
    <property type="entry name" value="IMPORTIN-7, 8, 11"/>
    <property type="match status" value="1"/>
</dbReference>
<dbReference type="GO" id="GO:0005829">
    <property type="term" value="C:cytosol"/>
    <property type="evidence" value="ECO:0007669"/>
    <property type="project" value="TreeGrafter"/>
</dbReference>